<reference evidence="2" key="1">
    <citation type="submission" date="2020-03" db="EMBL/GenBank/DDBJ databases">
        <title>Ferranicluibacter endophyticum gen. nov., sp. nov., a new genus isolated from Rubus ulmifolius Schott. stem.</title>
        <authorList>
            <person name="Roca-Couso R."/>
            <person name="Flores-Felix J.D."/>
            <person name="Igual J.M."/>
            <person name="Rivas R."/>
        </authorList>
    </citation>
    <scope>NUCLEOTIDE SEQUENCE</scope>
    <source>
        <strain evidence="2">CRRU44</strain>
    </source>
</reference>
<feature type="transmembrane region" description="Helical" evidence="1">
    <location>
        <begin position="40"/>
        <end position="60"/>
    </location>
</feature>
<keyword evidence="1" id="KW-1133">Transmembrane helix</keyword>
<dbReference type="InterPro" id="IPR025333">
    <property type="entry name" value="DUF4239"/>
</dbReference>
<sequence length="248" mass="27194">MNETWIAPAIFGSLSVASVGAMLLSPRMSVRHRDDDTNTVVRLFANIFVVMSSLVFGLMINSAKNTYESIDTSVHSFSTNIILLDRTLRTYGLMGKEARDKLHDYVVHALANPAAADVRRPDDGGRALDAVGDAITAIQPADDFHQNLLIDIRQQYHRLVEQRWSIVGNAEGAIPMPLIALLVAWLTLIFASFGYRAPLNAVVTISFLVGASLIATAFYLVLDMDVPFEGTIQISDAPLRRALAELQP</sequence>
<keyword evidence="1" id="KW-0472">Membrane</keyword>
<organism evidence="2 3">
    <name type="scientific">Ferranicluibacter rubi</name>
    <dbReference type="NCBI Taxonomy" id="2715133"/>
    <lineage>
        <taxon>Bacteria</taxon>
        <taxon>Pseudomonadati</taxon>
        <taxon>Pseudomonadota</taxon>
        <taxon>Alphaproteobacteria</taxon>
        <taxon>Hyphomicrobiales</taxon>
        <taxon>Rhizobiaceae</taxon>
        <taxon>Ferranicluibacter</taxon>
    </lineage>
</organism>
<evidence type="ECO:0000313" key="3">
    <source>
        <dbReference type="Proteomes" id="UP001155840"/>
    </source>
</evidence>
<proteinExistence type="predicted"/>
<name>A0AA43ZJL0_9HYPH</name>
<feature type="transmembrane region" description="Helical" evidence="1">
    <location>
        <begin position="202"/>
        <end position="222"/>
    </location>
</feature>
<evidence type="ECO:0000313" key="2">
    <source>
        <dbReference type="EMBL" id="NHT78067.1"/>
    </source>
</evidence>
<gene>
    <name evidence="2" type="ORF">G8E10_20400</name>
</gene>
<dbReference type="EMBL" id="JAANCM010000012">
    <property type="protein sequence ID" value="NHT78067.1"/>
    <property type="molecule type" value="Genomic_DNA"/>
</dbReference>
<accession>A0AA43ZJL0</accession>
<feature type="transmembrane region" description="Helical" evidence="1">
    <location>
        <begin position="174"/>
        <end position="195"/>
    </location>
</feature>
<protein>
    <submittedName>
        <fullName evidence="2">DUF4239 domain-containing protein</fullName>
    </submittedName>
</protein>
<keyword evidence="1" id="KW-0812">Transmembrane</keyword>
<comment type="caution">
    <text evidence="2">The sequence shown here is derived from an EMBL/GenBank/DDBJ whole genome shotgun (WGS) entry which is preliminary data.</text>
</comment>
<evidence type="ECO:0000256" key="1">
    <source>
        <dbReference type="SAM" id="Phobius"/>
    </source>
</evidence>
<dbReference type="Pfam" id="PF14023">
    <property type="entry name" value="Bestrophin-like"/>
    <property type="match status" value="1"/>
</dbReference>
<dbReference type="AlphaFoldDB" id="A0AA43ZJL0"/>
<feature type="transmembrane region" description="Helical" evidence="1">
    <location>
        <begin position="6"/>
        <end position="28"/>
    </location>
</feature>
<dbReference type="Proteomes" id="UP001155840">
    <property type="component" value="Unassembled WGS sequence"/>
</dbReference>
<keyword evidence="3" id="KW-1185">Reference proteome</keyword>